<dbReference type="EMBL" id="CT573213">
    <property type="protein sequence ID" value="CAJ59488.1"/>
    <property type="molecule type" value="Genomic_DNA"/>
</dbReference>
<sequence length="29" mass="3510">MCKHGKCFVPDFISVKIALNRRCKFLWLR</sequence>
<evidence type="ECO:0000313" key="2">
    <source>
        <dbReference type="Proteomes" id="UP000000657"/>
    </source>
</evidence>
<name>Q0RSH4_FRAAA</name>
<dbReference type="KEGG" id="fal:FRAAL0819"/>
<reference evidence="1 2" key="1">
    <citation type="journal article" date="2007" name="Genome Res.">
        <title>Genome characteristics of facultatively symbiotic Frankia sp. strains reflect host range and host plant biogeography.</title>
        <authorList>
            <person name="Normand P."/>
            <person name="Lapierre P."/>
            <person name="Tisa L.S."/>
            <person name="Gogarten J.P."/>
            <person name="Alloisio N."/>
            <person name="Bagnarol E."/>
            <person name="Bassi C.A."/>
            <person name="Berry A.M."/>
            <person name="Bickhart D.M."/>
            <person name="Choisne N."/>
            <person name="Couloux A."/>
            <person name="Cournoyer B."/>
            <person name="Cruveiller S."/>
            <person name="Daubin V."/>
            <person name="Demange N."/>
            <person name="Francino M.P."/>
            <person name="Goltsman E."/>
            <person name="Huang Y."/>
            <person name="Kopp O.R."/>
            <person name="Labarre L."/>
            <person name="Lapidus A."/>
            <person name="Lavire C."/>
            <person name="Marechal J."/>
            <person name="Martinez M."/>
            <person name="Mastronunzio J.E."/>
            <person name="Mullin B.C."/>
            <person name="Niemann J."/>
            <person name="Pujic P."/>
            <person name="Rawnsley T."/>
            <person name="Rouy Z."/>
            <person name="Schenowitz C."/>
            <person name="Sellstedt A."/>
            <person name="Tavares F."/>
            <person name="Tomkins J.P."/>
            <person name="Vallenet D."/>
            <person name="Valverde C."/>
            <person name="Wall L.G."/>
            <person name="Wang Y."/>
            <person name="Medigue C."/>
            <person name="Benson D.R."/>
        </authorList>
    </citation>
    <scope>NUCLEOTIDE SEQUENCE [LARGE SCALE GENOMIC DNA]</scope>
    <source>
        <strain evidence="2">DSM 45986 / CECT 9034 / ACN14a</strain>
    </source>
</reference>
<gene>
    <name evidence="1" type="ordered locus">FRAAL0819</name>
</gene>
<dbReference type="Proteomes" id="UP000000657">
    <property type="component" value="Chromosome"/>
</dbReference>
<accession>Q0RSH4</accession>
<organism evidence="1 2">
    <name type="scientific">Frankia alni (strain DSM 45986 / CECT 9034 / ACN14a)</name>
    <dbReference type="NCBI Taxonomy" id="326424"/>
    <lineage>
        <taxon>Bacteria</taxon>
        <taxon>Bacillati</taxon>
        <taxon>Actinomycetota</taxon>
        <taxon>Actinomycetes</taxon>
        <taxon>Frankiales</taxon>
        <taxon>Frankiaceae</taxon>
        <taxon>Frankia</taxon>
    </lineage>
</organism>
<proteinExistence type="predicted"/>
<protein>
    <submittedName>
        <fullName evidence="1">Uncharacterized protein</fullName>
    </submittedName>
</protein>
<keyword evidence="2" id="KW-1185">Reference proteome</keyword>
<dbReference type="HOGENOM" id="CLU_3409367_0_0_11"/>
<evidence type="ECO:0000313" key="1">
    <source>
        <dbReference type="EMBL" id="CAJ59488.1"/>
    </source>
</evidence>
<dbReference type="AlphaFoldDB" id="Q0RSH4"/>